<dbReference type="InterPro" id="IPR000182">
    <property type="entry name" value="GNAT_dom"/>
</dbReference>
<evidence type="ECO:0000313" key="2">
    <source>
        <dbReference type="EMBL" id="RUT42939.1"/>
    </source>
</evidence>
<evidence type="ECO:0000313" key="3">
    <source>
        <dbReference type="Proteomes" id="UP000279446"/>
    </source>
</evidence>
<dbReference type="Proteomes" id="UP000279446">
    <property type="component" value="Unassembled WGS sequence"/>
</dbReference>
<keyword evidence="2" id="KW-0808">Transferase</keyword>
<comment type="caution">
    <text evidence="2">The sequence shown here is derived from an EMBL/GenBank/DDBJ whole genome shotgun (WGS) entry which is preliminary data.</text>
</comment>
<feature type="domain" description="N-acetyltransferase" evidence="1">
    <location>
        <begin position="6"/>
        <end position="157"/>
    </location>
</feature>
<proteinExistence type="predicted"/>
<dbReference type="InterPro" id="IPR016181">
    <property type="entry name" value="Acyl_CoA_acyltransferase"/>
</dbReference>
<gene>
    <name evidence="2" type="ORF">EJP82_21595</name>
</gene>
<dbReference type="OrthoDB" id="9789053at2"/>
<sequence>MIIENVKIRPFCNHDMCDFKEMFCTYLGDFNIKIVDHKVDAACLEIADSSISEISPLDMILVDEKLVGFICYQIDNPNSDWCEREGWGFIREIYINRSMRGKGLGAKLVAHAERVLYAKGAEHIYLTSDEADAFWSLCGYKKTGIISDINHDPIYEK</sequence>
<accession>A0A433Y433</accession>
<dbReference type="RefSeq" id="WP_127194131.1">
    <property type="nucleotide sequence ID" value="NZ_RZNY01000023.1"/>
</dbReference>
<dbReference type="EMBL" id="RZNY01000023">
    <property type="protein sequence ID" value="RUT42939.1"/>
    <property type="molecule type" value="Genomic_DNA"/>
</dbReference>
<protein>
    <submittedName>
        <fullName evidence="2">GNAT family N-acetyltransferase</fullName>
    </submittedName>
</protein>
<evidence type="ECO:0000259" key="1">
    <source>
        <dbReference type="PROSITE" id="PS51186"/>
    </source>
</evidence>
<dbReference type="Pfam" id="PF00583">
    <property type="entry name" value="Acetyltransf_1"/>
    <property type="match status" value="1"/>
</dbReference>
<dbReference type="PROSITE" id="PS51186">
    <property type="entry name" value="GNAT"/>
    <property type="match status" value="1"/>
</dbReference>
<dbReference type="AlphaFoldDB" id="A0A433Y433"/>
<organism evidence="2 3">
    <name type="scientific">Paenibacillus anaericanus</name>
    <dbReference type="NCBI Taxonomy" id="170367"/>
    <lineage>
        <taxon>Bacteria</taxon>
        <taxon>Bacillati</taxon>
        <taxon>Bacillota</taxon>
        <taxon>Bacilli</taxon>
        <taxon>Bacillales</taxon>
        <taxon>Paenibacillaceae</taxon>
        <taxon>Paenibacillus</taxon>
    </lineage>
</organism>
<dbReference type="GO" id="GO:0016747">
    <property type="term" value="F:acyltransferase activity, transferring groups other than amino-acyl groups"/>
    <property type="evidence" value="ECO:0007669"/>
    <property type="project" value="InterPro"/>
</dbReference>
<keyword evidence="3" id="KW-1185">Reference proteome</keyword>
<reference evidence="2 3" key="1">
    <citation type="submission" date="2018-12" db="EMBL/GenBank/DDBJ databases">
        <authorList>
            <person name="Sun L."/>
            <person name="Chen Z."/>
        </authorList>
    </citation>
    <scope>NUCLEOTIDE SEQUENCE [LARGE SCALE GENOMIC DNA]</scope>
    <source>
        <strain evidence="2 3">DSM 15890</strain>
    </source>
</reference>
<dbReference type="CDD" id="cd04301">
    <property type="entry name" value="NAT_SF"/>
    <property type="match status" value="1"/>
</dbReference>
<dbReference type="SUPFAM" id="SSF55729">
    <property type="entry name" value="Acyl-CoA N-acyltransferases (Nat)"/>
    <property type="match status" value="1"/>
</dbReference>
<dbReference type="Gene3D" id="3.40.630.30">
    <property type="match status" value="1"/>
</dbReference>
<name>A0A433Y433_9BACL</name>